<name>A0A5B7K897_PORTR</name>
<gene>
    <name evidence="2" type="ORF">E2C01_098942</name>
</gene>
<dbReference type="EMBL" id="VSRR010135612">
    <property type="protein sequence ID" value="MPD03310.1"/>
    <property type="molecule type" value="Genomic_DNA"/>
</dbReference>
<evidence type="ECO:0000313" key="2">
    <source>
        <dbReference type="EMBL" id="MPD03310.1"/>
    </source>
</evidence>
<comment type="caution">
    <text evidence="2">The sequence shown here is derived from an EMBL/GenBank/DDBJ whole genome shotgun (WGS) entry which is preliminary data.</text>
</comment>
<accession>A0A5B7K897</accession>
<evidence type="ECO:0000313" key="3">
    <source>
        <dbReference type="Proteomes" id="UP000324222"/>
    </source>
</evidence>
<sequence>MCLSVTLGAQNRCHAHPRRQTQGIRETKPTLQPLI</sequence>
<reference evidence="2 3" key="1">
    <citation type="submission" date="2019-05" db="EMBL/GenBank/DDBJ databases">
        <title>Another draft genome of Portunus trituberculatus and its Hox gene families provides insights of decapod evolution.</title>
        <authorList>
            <person name="Jeong J.-H."/>
            <person name="Song I."/>
            <person name="Kim S."/>
            <person name="Choi T."/>
            <person name="Kim D."/>
            <person name="Ryu S."/>
            <person name="Kim W."/>
        </authorList>
    </citation>
    <scope>NUCLEOTIDE SEQUENCE [LARGE SCALE GENOMIC DNA]</scope>
    <source>
        <tissue evidence="2">Muscle</tissue>
    </source>
</reference>
<proteinExistence type="predicted"/>
<dbReference type="AlphaFoldDB" id="A0A5B7K897"/>
<organism evidence="2 3">
    <name type="scientific">Portunus trituberculatus</name>
    <name type="common">Swimming crab</name>
    <name type="synonym">Neptunus trituberculatus</name>
    <dbReference type="NCBI Taxonomy" id="210409"/>
    <lineage>
        <taxon>Eukaryota</taxon>
        <taxon>Metazoa</taxon>
        <taxon>Ecdysozoa</taxon>
        <taxon>Arthropoda</taxon>
        <taxon>Crustacea</taxon>
        <taxon>Multicrustacea</taxon>
        <taxon>Malacostraca</taxon>
        <taxon>Eumalacostraca</taxon>
        <taxon>Eucarida</taxon>
        <taxon>Decapoda</taxon>
        <taxon>Pleocyemata</taxon>
        <taxon>Brachyura</taxon>
        <taxon>Eubrachyura</taxon>
        <taxon>Portunoidea</taxon>
        <taxon>Portunidae</taxon>
        <taxon>Portuninae</taxon>
        <taxon>Portunus</taxon>
    </lineage>
</organism>
<feature type="region of interest" description="Disordered" evidence="1">
    <location>
        <begin position="13"/>
        <end position="35"/>
    </location>
</feature>
<dbReference type="Proteomes" id="UP000324222">
    <property type="component" value="Unassembled WGS sequence"/>
</dbReference>
<keyword evidence="3" id="KW-1185">Reference proteome</keyword>
<protein>
    <submittedName>
        <fullName evidence="2">Uncharacterized protein</fullName>
    </submittedName>
</protein>
<evidence type="ECO:0000256" key="1">
    <source>
        <dbReference type="SAM" id="MobiDB-lite"/>
    </source>
</evidence>